<name>A0A6J8D5I4_MYTCO</name>
<dbReference type="Pfam" id="PF14291">
    <property type="entry name" value="DUF4371"/>
    <property type="match status" value="1"/>
</dbReference>
<dbReference type="InterPro" id="IPR012337">
    <property type="entry name" value="RNaseH-like_sf"/>
</dbReference>
<organism evidence="4 5">
    <name type="scientific">Mytilus coruscus</name>
    <name type="common">Sea mussel</name>
    <dbReference type="NCBI Taxonomy" id="42192"/>
    <lineage>
        <taxon>Eukaryota</taxon>
        <taxon>Metazoa</taxon>
        <taxon>Spiralia</taxon>
        <taxon>Lophotrochozoa</taxon>
        <taxon>Mollusca</taxon>
        <taxon>Bivalvia</taxon>
        <taxon>Autobranchia</taxon>
        <taxon>Pteriomorphia</taxon>
        <taxon>Mytilida</taxon>
        <taxon>Mytiloidea</taxon>
        <taxon>Mytilidae</taxon>
        <taxon>Mytilinae</taxon>
        <taxon>Mytilus</taxon>
    </lineage>
</organism>
<gene>
    <name evidence="4" type="ORF">MCOR_37084</name>
</gene>
<dbReference type="SUPFAM" id="SSF53098">
    <property type="entry name" value="Ribonuclease H-like"/>
    <property type="match status" value="1"/>
</dbReference>
<feature type="domain" description="DUF4371" evidence="3">
    <location>
        <begin position="135"/>
        <end position="268"/>
    </location>
</feature>
<evidence type="ECO:0000313" key="4">
    <source>
        <dbReference type="EMBL" id="CAC5403179.1"/>
    </source>
</evidence>
<sequence>MRDQTCDYWNMPVYSADKSQKSILEFFRKKSTASATARADDDVSQTRGQVSSEIEPRGAMASTSDAASTLLSNKPPYTDIASCDMKDGWIKTQFVTECDHSCAYKYPFPSRYVTHHEKEGSCHALSEVAAENVKSVKIIRALLLCGKQNIAIRGHTEERSNFMAILRELAEGDLVLKEHIQSTTARYKYTFPDVQNELLIICGKQISDKIVEDCNEAGFFSVLGDECTDKSTKEQMSICLRFIDPGSKDVREDFLCFVEPENTKGETIARCLLGTLEKESKVVVQRLRDERNDPAVWDALYGKAVEIAEEFELNPCTSRRAGRQIHRANHPVQDPQEYWKISLFYVFLDHLIQELESRLIHSEDRFFAEYLVPVKLQASVLLTMPASTATAERSFSAMNRIKTYWRTTMTTDCLSALAMLHIYRDVEIDRQNIITKFASVKGRKLNFLL</sequence>
<dbReference type="AlphaFoldDB" id="A0A6J8D5I4"/>
<dbReference type="GO" id="GO:0046983">
    <property type="term" value="F:protein dimerization activity"/>
    <property type="evidence" value="ECO:0007669"/>
    <property type="project" value="InterPro"/>
</dbReference>
<evidence type="ECO:0000259" key="2">
    <source>
        <dbReference type="Pfam" id="PF05699"/>
    </source>
</evidence>
<dbReference type="PANTHER" id="PTHR45749">
    <property type="match status" value="1"/>
</dbReference>
<dbReference type="InterPro" id="IPR025398">
    <property type="entry name" value="DUF4371"/>
</dbReference>
<dbReference type="PANTHER" id="PTHR45749:SF21">
    <property type="entry name" value="DUF4371 DOMAIN-CONTAINING PROTEIN"/>
    <property type="match status" value="1"/>
</dbReference>
<keyword evidence="5" id="KW-1185">Reference proteome</keyword>
<dbReference type="EMBL" id="CACVKT020006694">
    <property type="protein sequence ID" value="CAC5403179.1"/>
    <property type="molecule type" value="Genomic_DNA"/>
</dbReference>
<reference evidence="4 5" key="1">
    <citation type="submission" date="2020-06" db="EMBL/GenBank/DDBJ databases">
        <authorList>
            <person name="Li R."/>
            <person name="Bekaert M."/>
        </authorList>
    </citation>
    <scope>NUCLEOTIDE SEQUENCE [LARGE SCALE GENOMIC DNA]</scope>
    <source>
        <strain evidence="5">wild</strain>
    </source>
</reference>
<proteinExistence type="predicted"/>
<protein>
    <recommendedName>
        <fullName evidence="6">HAT C-terminal dimerisation domain-containing protein</fullName>
    </recommendedName>
</protein>
<evidence type="ECO:0000313" key="5">
    <source>
        <dbReference type="Proteomes" id="UP000507470"/>
    </source>
</evidence>
<dbReference type="Proteomes" id="UP000507470">
    <property type="component" value="Unassembled WGS sequence"/>
</dbReference>
<evidence type="ECO:0000256" key="1">
    <source>
        <dbReference type="SAM" id="MobiDB-lite"/>
    </source>
</evidence>
<evidence type="ECO:0000259" key="3">
    <source>
        <dbReference type="Pfam" id="PF14291"/>
    </source>
</evidence>
<feature type="region of interest" description="Disordered" evidence="1">
    <location>
        <begin position="37"/>
        <end position="66"/>
    </location>
</feature>
<evidence type="ECO:0008006" key="6">
    <source>
        <dbReference type="Google" id="ProtNLM"/>
    </source>
</evidence>
<feature type="domain" description="HAT C-terminal dimerisation" evidence="2">
    <location>
        <begin position="378"/>
        <end position="424"/>
    </location>
</feature>
<accession>A0A6J8D5I4</accession>
<dbReference type="InterPro" id="IPR008906">
    <property type="entry name" value="HATC_C_dom"/>
</dbReference>
<dbReference type="OrthoDB" id="6116870at2759"/>
<dbReference type="Pfam" id="PF05699">
    <property type="entry name" value="Dimer_Tnp_hAT"/>
    <property type="match status" value="1"/>
</dbReference>